<dbReference type="GO" id="GO:0009228">
    <property type="term" value="P:thiamine biosynthetic process"/>
    <property type="evidence" value="ECO:0007669"/>
    <property type="project" value="UniProtKB-KW"/>
</dbReference>
<dbReference type="GO" id="GO:0005737">
    <property type="term" value="C:cytoplasm"/>
    <property type="evidence" value="ECO:0007669"/>
    <property type="project" value="TreeGrafter"/>
</dbReference>
<evidence type="ECO:0000256" key="2">
    <source>
        <dbReference type="ARBA" id="ARBA00022977"/>
    </source>
</evidence>
<dbReference type="GO" id="GO:0050660">
    <property type="term" value="F:flavin adenine dinucleotide binding"/>
    <property type="evidence" value="ECO:0007669"/>
    <property type="project" value="InterPro"/>
</dbReference>
<keyword evidence="3 7" id="KW-0560">Oxidoreductase</keyword>
<dbReference type="UniPathway" id="UPA00060"/>
<dbReference type="Gene3D" id="3.50.50.60">
    <property type="entry name" value="FAD/NAD(P)-binding domain"/>
    <property type="match status" value="1"/>
</dbReference>
<evidence type="ECO:0000256" key="4">
    <source>
        <dbReference type="ARBA" id="ARBA00049872"/>
    </source>
</evidence>
<dbReference type="GO" id="GO:0009229">
    <property type="term" value="P:thiamine diphosphate biosynthetic process"/>
    <property type="evidence" value="ECO:0007669"/>
    <property type="project" value="UniProtKB-UniPathway"/>
</dbReference>
<evidence type="ECO:0000256" key="3">
    <source>
        <dbReference type="ARBA" id="ARBA00023002"/>
    </source>
</evidence>
<dbReference type="RefSeq" id="WP_141601918.1">
    <property type="nucleotide sequence ID" value="NZ_JARMSB010000052.1"/>
</dbReference>
<dbReference type="InterPro" id="IPR012727">
    <property type="entry name" value="Gly_oxidase_ThiO"/>
</dbReference>
<dbReference type="EC" id="1.4.3.19" evidence="5"/>
<evidence type="ECO:0000313" key="7">
    <source>
        <dbReference type="EMBL" id="TQE91267.1"/>
    </source>
</evidence>
<feature type="domain" description="FAD dependent oxidoreductase" evidence="6">
    <location>
        <begin position="7"/>
        <end position="353"/>
    </location>
</feature>
<comment type="pathway">
    <text evidence="1">Cofactor biosynthesis; thiamine diphosphate biosynthesis.</text>
</comment>
<dbReference type="Gene3D" id="3.30.9.10">
    <property type="entry name" value="D-Amino Acid Oxidase, subunit A, domain 2"/>
    <property type="match status" value="1"/>
</dbReference>
<dbReference type="PANTHER" id="PTHR13847:SF289">
    <property type="entry name" value="GLYCINE OXIDASE"/>
    <property type="match status" value="1"/>
</dbReference>
<evidence type="ECO:0000256" key="1">
    <source>
        <dbReference type="ARBA" id="ARBA00004948"/>
    </source>
</evidence>
<protein>
    <recommendedName>
        <fullName evidence="5">glycine oxidase</fullName>
        <ecNumber evidence="5">1.4.3.19</ecNumber>
    </recommendedName>
</protein>
<name>A0A540V3E9_9BACL</name>
<dbReference type="SUPFAM" id="SSF54373">
    <property type="entry name" value="FAD-linked reductases, C-terminal domain"/>
    <property type="match status" value="1"/>
</dbReference>
<dbReference type="GO" id="GO:0043799">
    <property type="term" value="F:glycine oxidase activity"/>
    <property type="evidence" value="ECO:0007669"/>
    <property type="project" value="UniProtKB-EC"/>
</dbReference>
<dbReference type="AlphaFoldDB" id="A0A540V3E9"/>
<dbReference type="InterPro" id="IPR006076">
    <property type="entry name" value="FAD-dep_OxRdtase"/>
</dbReference>
<reference evidence="7 8" key="1">
    <citation type="submission" date="2019-06" db="EMBL/GenBank/DDBJ databases">
        <title>Genome sequence of Ureibacillus terrenus.</title>
        <authorList>
            <person name="Maclea K.S."/>
            <person name="Simoes M."/>
        </authorList>
    </citation>
    <scope>NUCLEOTIDE SEQUENCE [LARGE SCALE GENOMIC DNA]</scope>
    <source>
        <strain evidence="7 8">ATCC BAA-384</strain>
    </source>
</reference>
<evidence type="ECO:0000256" key="5">
    <source>
        <dbReference type="ARBA" id="ARBA00050018"/>
    </source>
</evidence>
<accession>A0A540V3E9</accession>
<dbReference type="PANTHER" id="PTHR13847">
    <property type="entry name" value="SARCOSINE DEHYDROGENASE-RELATED"/>
    <property type="match status" value="1"/>
</dbReference>
<evidence type="ECO:0000313" key="8">
    <source>
        <dbReference type="Proteomes" id="UP000315753"/>
    </source>
</evidence>
<dbReference type="SUPFAM" id="SSF51905">
    <property type="entry name" value="FAD/NAD(P)-binding domain"/>
    <property type="match status" value="1"/>
</dbReference>
<sequence length="381" mass="41093">MSVQHYDVVIVGGGVIGAAAAFELSKRQHRVAILEKRTAACEASSAAAGMLGAQSEFFSPSPLVPFALKSRALMLSLAVELKDRTGIDIGLVEKGMIKVATTEKEAEELQRHFEFWRETDYPVRWLTKEEAVEMEPSLAKEAIVGAMYIEGDGQVSAPDLARALGYAAISAGAQLYDYTEVLNIRSEDGIHLVDTTNGTFAAGAVVIAAGAWTARLGAMIGLPLAMYPVKGECLMVRTQAPLLRTTIFAKNGCYIVPKRGNQLLIGATSTPETYDGRVSAGGVLSLLHRATALVPDIQQAEWIKTWGGIRPQTKDGLPYIGEHPERQGLFVAAGHYRNGILLCALTGRLMADLVERKETGIDLSPFSLTRHAEQDTITLIN</sequence>
<keyword evidence="2" id="KW-0784">Thiamine biosynthesis</keyword>
<comment type="caution">
    <text evidence="7">The sequence shown here is derived from an EMBL/GenBank/DDBJ whole genome shotgun (WGS) entry which is preliminary data.</text>
</comment>
<proteinExistence type="predicted"/>
<keyword evidence="8" id="KW-1185">Reference proteome</keyword>
<organism evidence="7 8">
    <name type="scientific">Ureibacillus terrenus</name>
    <dbReference type="NCBI Taxonomy" id="118246"/>
    <lineage>
        <taxon>Bacteria</taxon>
        <taxon>Bacillati</taxon>
        <taxon>Bacillota</taxon>
        <taxon>Bacilli</taxon>
        <taxon>Bacillales</taxon>
        <taxon>Caryophanaceae</taxon>
        <taxon>Ureibacillus</taxon>
    </lineage>
</organism>
<dbReference type="Pfam" id="PF01266">
    <property type="entry name" value="DAO"/>
    <property type="match status" value="1"/>
</dbReference>
<dbReference type="OrthoDB" id="9794226at2"/>
<dbReference type="EMBL" id="VIGD01000006">
    <property type="protein sequence ID" value="TQE91267.1"/>
    <property type="molecule type" value="Genomic_DNA"/>
</dbReference>
<evidence type="ECO:0000259" key="6">
    <source>
        <dbReference type="Pfam" id="PF01266"/>
    </source>
</evidence>
<dbReference type="InterPro" id="IPR036188">
    <property type="entry name" value="FAD/NAD-bd_sf"/>
</dbReference>
<gene>
    <name evidence="7" type="primary">thiO</name>
    <name evidence="7" type="ORF">FKZ59_06390</name>
</gene>
<dbReference type="NCBIfam" id="TIGR02352">
    <property type="entry name" value="thiamin_ThiO"/>
    <property type="match status" value="1"/>
</dbReference>
<comment type="catalytic activity">
    <reaction evidence="4">
        <text>glycine + O2 + H2O = glyoxylate + H2O2 + NH4(+)</text>
        <dbReference type="Rhea" id="RHEA:11532"/>
        <dbReference type="ChEBI" id="CHEBI:15377"/>
        <dbReference type="ChEBI" id="CHEBI:15379"/>
        <dbReference type="ChEBI" id="CHEBI:16240"/>
        <dbReference type="ChEBI" id="CHEBI:28938"/>
        <dbReference type="ChEBI" id="CHEBI:36655"/>
        <dbReference type="ChEBI" id="CHEBI:57305"/>
        <dbReference type="EC" id="1.4.3.19"/>
    </reaction>
</comment>
<dbReference type="Proteomes" id="UP000315753">
    <property type="component" value="Unassembled WGS sequence"/>
</dbReference>